<dbReference type="OrthoDB" id="3231195at2"/>
<reference evidence="2" key="1">
    <citation type="submission" date="2018-11" db="EMBL/GenBank/DDBJ databases">
        <title>Proposal to divide the Flavobacteriaceae and reorganize its genera based on Amino Acid Identity values calculated from whole genome sequences.</title>
        <authorList>
            <person name="Nicholson A.C."/>
            <person name="Gulvik C.A."/>
            <person name="Whitney A.M."/>
            <person name="Humrighouse B.W."/>
            <person name="Bell M."/>
            <person name="Holmes B."/>
            <person name="Steigerwalt A.G."/>
            <person name="Villarma A."/>
            <person name="Sheth M."/>
            <person name="Batra D."/>
            <person name="Pryor J."/>
            <person name="Bernardet J.-F."/>
            <person name="Hugo C."/>
            <person name="Kampfer P."/>
            <person name="Newman J.D."/>
            <person name="McQuiston J.R."/>
        </authorList>
    </citation>
    <scope>NUCLEOTIDE SEQUENCE [LARGE SCALE GENOMIC DNA]</scope>
    <source>
        <strain evidence="2">G0081</strain>
    </source>
</reference>
<name>A0A3G8XQC9_9FLAO</name>
<accession>A0A3G8XQC9</accession>
<dbReference type="PIRSF" id="PIRSF008505">
    <property type="entry name" value="UCP008505"/>
    <property type="match status" value="1"/>
</dbReference>
<dbReference type="SUPFAM" id="SSF88723">
    <property type="entry name" value="PIN domain-like"/>
    <property type="match status" value="1"/>
</dbReference>
<dbReference type="Pfam" id="PF14367">
    <property type="entry name" value="DUF4411"/>
    <property type="match status" value="1"/>
</dbReference>
<dbReference type="InterPro" id="IPR029060">
    <property type="entry name" value="PIN-like_dom_sf"/>
</dbReference>
<evidence type="ECO:0000313" key="1">
    <source>
        <dbReference type="EMBL" id="AZI32454.1"/>
    </source>
</evidence>
<proteinExistence type="predicted"/>
<organism evidence="1 2">
    <name type="scientific">Kaistella carnis</name>
    <dbReference type="NCBI Taxonomy" id="1241979"/>
    <lineage>
        <taxon>Bacteria</taxon>
        <taxon>Pseudomonadati</taxon>
        <taxon>Bacteroidota</taxon>
        <taxon>Flavobacteriia</taxon>
        <taxon>Flavobacteriales</taxon>
        <taxon>Weeksellaceae</taxon>
        <taxon>Chryseobacterium group</taxon>
        <taxon>Kaistella</taxon>
    </lineage>
</organism>
<dbReference type="AlphaFoldDB" id="A0A3G8XQC9"/>
<keyword evidence="2" id="KW-1185">Reference proteome</keyword>
<dbReference type="RefSeq" id="WP_125022968.1">
    <property type="nucleotide sequence ID" value="NZ_CP034159.1"/>
</dbReference>
<dbReference type="EMBL" id="CP034159">
    <property type="protein sequence ID" value="AZI32454.1"/>
    <property type="molecule type" value="Genomic_DNA"/>
</dbReference>
<dbReference type="KEGG" id="ccas:EIB73_04310"/>
<evidence type="ECO:0000313" key="2">
    <source>
        <dbReference type="Proteomes" id="UP000270185"/>
    </source>
</evidence>
<protein>
    <submittedName>
        <fullName evidence="1">DUF4411 family protein</fullName>
    </submittedName>
</protein>
<dbReference type="Proteomes" id="UP000270185">
    <property type="component" value="Chromosome"/>
</dbReference>
<gene>
    <name evidence="1" type="ORF">EIB73_04310</name>
</gene>
<dbReference type="InterPro" id="IPR016541">
    <property type="entry name" value="UCP008505"/>
</dbReference>
<sequence length="165" mass="19134">MAKYLLDSNVFIQAHRMYYPFDVVPSFWNKILELSNDGIIISIDKVKKELCETSNPDQLSVWCENELVSSFFVDSTSCVDIYAQLANWAHSSTHFLQSAKDEFLATDLADPWLISYAKKHDLTIVTHEISQPQRRNRIKIPEPCIHFGVKYLSPIEMFREIGENF</sequence>